<keyword evidence="1" id="KW-0732">Signal</keyword>
<dbReference type="SUPFAM" id="SSF75005">
    <property type="entry name" value="Arabinanase/levansucrase/invertase"/>
    <property type="match status" value="1"/>
</dbReference>
<protein>
    <recommendedName>
        <fullName evidence="4">EGF-like domain-containing protein</fullName>
    </recommendedName>
</protein>
<sequence>MRSSIYLLLLGTVGLSYQTSCSNQLDCRLNGVCVQGSCVCDPGWTSSNCGALDIRPGPRSNGYNLTPSGTSSWGMKPMRDPKNPSVWRAFIAEMANHCTLNGWTPYSQVIRATSTSGPLGPYVKDTLIVSPFSHNPTTVWDEAEKNYILYHIGCPQNVGRTCRTYGFQCSVGNTNAGESGISYRTSSDMYSWPYKGNYAIPGLPAGKWNSDTTNPSAWPLQANRYNIDGSHRCPGSDTLVTDNGQGILVAYRGSPYNQPWIEQIGLAKAQGPGGPFTRLNNDQPLFNNSAEDPSVWRDKRGNWHLIMHALDGGFRGAPNVGRHAYAESLEGPWYYDTETPAFTTTAQFDDGTSIVYAERERPQLVFTDDGNMTPIVLTTGVVENLKTMVSYSLAVPIGDYHSLWNTTNCVAPS</sequence>
<dbReference type="CDD" id="cd08994">
    <property type="entry name" value="GH43_62_32_68_117_130-like"/>
    <property type="match status" value="1"/>
</dbReference>
<dbReference type="InterPro" id="IPR023296">
    <property type="entry name" value="Glyco_hydro_beta-prop_sf"/>
</dbReference>
<name>A0A8H4ZV84_9HYPO</name>
<evidence type="ECO:0000313" key="2">
    <source>
        <dbReference type="EMBL" id="KAF5253403.1"/>
    </source>
</evidence>
<evidence type="ECO:0000256" key="1">
    <source>
        <dbReference type="SAM" id="SignalP"/>
    </source>
</evidence>
<evidence type="ECO:0008006" key="4">
    <source>
        <dbReference type="Google" id="ProtNLM"/>
    </source>
</evidence>
<gene>
    <name evidence="2" type="ORF">FANTH_1720</name>
</gene>
<proteinExistence type="predicted"/>
<dbReference type="Proteomes" id="UP000573603">
    <property type="component" value="Unassembled WGS sequence"/>
</dbReference>
<feature type="chain" id="PRO_5034261771" description="EGF-like domain-containing protein" evidence="1">
    <location>
        <begin position="19"/>
        <end position="413"/>
    </location>
</feature>
<feature type="signal peptide" evidence="1">
    <location>
        <begin position="1"/>
        <end position="18"/>
    </location>
</feature>
<evidence type="ECO:0000313" key="3">
    <source>
        <dbReference type="Proteomes" id="UP000573603"/>
    </source>
</evidence>
<organism evidence="2 3">
    <name type="scientific">Fusarium anthophilum</name>
    <dbReference type="NCBI Taxonomy" id="48485"/>
    <lineage>
        <taxon>Eukaryota</taxon>
        <taxon>Fungi</taxon>
        <taxon>Dikarya</taxon>
        <taxon>Ascomycota</taxon>
        <taxon>Pezizomycotina</taxon>
        <taxon>Sordariomycetes</taxon>
        <taxon>Hypocreomycetidae</taxon>
        <taxon>Hypocreales</taxon>
        <taxon>Nectriaceae</taxon>
        <taxon>Fusarium</taxon>
        <taxon>Fusarium fujikuroi species complex</taxon>
    </lineage>
</organism>
<comment type="caution">
    <text evidence="2">The sequence shown here is derived from an EMBL/GenBank/DDBJ whole genome shotgun (WGS) entry which is preliminary data.</text>
</comment>
<dbReference type="Gene3D" id="2.10.25.10">
    <property type="entry name" value="Laminin"/>
    <property type="match status" value="1"/>
</dbReference>
<dbReference type="Gene3D" id="2.115.10.20">
    <property type="entry name" value="Glycosyl hydrolase domain, family 43"/>
    <property type="match status" value="1"/>
</dbReference>
<dbReference type="AlphaFoldDB" id="A0A8H4ZV84"/>
<accession>A0A8H4ZV84</accession>
<dbReference type="EMBL" id="JABEVY010000038">
    <property type="protein sequence ID" value="KAF5253403.1"/>
    <property type="molecule type" value="Genomic_DNA"/>
</dbReference>
<reference evidence="2 3" key="1">
    <citation type="journal article" date="2020" name="BMC Genomics">
        <title>Correction to: Identification and distribution of gene clusters required for synthesis of sphingolipid metabolism inhibitors in diverse species of the filamentous fungus Fusarium.</title>
        <authorList>
            <person name="Kim H.S."/>
            <person name="Lohmar J.M."/>
            <person name="Busman M."/>
            <person name="Brown D.W."/>
            <person name="Naumann T.A."/>
            <person name="Divon H.H."/>
            <person name="Lysoe E."/>
            <person name="Uhlig S."/>
            <person name="Proctor R.H."/>
        </authorList>
    </citation>
    <scope>NUCLEOTIDE SEQUENCE [LARGE SCALE GENOMIC DNA]</scope>
    <source>
        <strain evidence="2 3">NRRL 25214</strain>
    </source>
</reference>
<keyword evidence="3" id="KW-1185">Reference proteome</keyword>